<feature type="transmembrane region" description="Helical" evidence="1">
    <location>
        <begin position="57"/>
        <end position="76"/>
    </location>
</feature>
<accession>A0ABQ7FNF3</accession>
<feature type="transmembrane region" description="Helical" evidence="1">
    <location>
        <begin position="32"/>
        <end position="51"/>
    </location>
</feature>
<name>A0ABQ7FNF3_9ACTN</name>
<gene>
    <name evidence="2" type="ORF">GCU69_04370</name>
</gene>
<evidence type="ECO:0008006" key="4">
    <source>
        <dbReference type="Google" id="ProtNLM"/>
    </source>
</evidence>
<keyword evidence="1" id="KW-1133">Transmembrane helix</keyword>
<sequence length="89" mass="9146">MLLEALGSVLIGLAVAFAGMRRFPERLPARPLVLATGPVASLAGCLITRAVMGPGHWLAILLGALVVGVALLSLLIRPQTGPVRRSAAV</sequence>
<comment type="caution">
    <text evidence="2">The sequence shown here is derived from an EMBL/GenBank/DDBJ whole genome shotgun (WGS) entry which is preliminary data.</text>
</comment>
<evidence type="ECO:0000313" key="2">
    <source>
        <dbReference type="EMBL" id="KAF4410355.1"/>
    </source>
</evidence>
<proteinExistence type="predicted"/>
<dbReference type="Proteomes" id="UP000621266">
    <property type="component" value="Unassembled WGS sequence"/>
</dbReference>
<evidence type="ECO:0000256" key="1">
    <source>
        <dbReference type="SAM" id="Phobius"/>
    </source>
</evidence>
<evidence type="ECO:0000313" key="3">
    <source>
        <dbReference type="Proteomes" id="UP000621266"/>
    </source>
</evidence>
<organism evidence="2 3">
    <name type="scientific">Streptomyces lycii</name>
    <dbReference type="NCBI Taxonomy" id="2654337"/>
    <lineage>
        <taxon>Bacteria</taxon>
        <taxon>Bacillati</taxon>
        <taxon>Actinomycetota</taxon>
        <taxon>Actinomycetes</taxon>
        <taxon>Kitasatosporales</taxon>
        <taxon>Streptomycetaceae</taxon>
        <taxon>Streptomyces</taxon>
    </lineage>
</organism>
<protein>
    <recommendedName>
        <fullName evidence="4">Integral membrane protein</fullName>
    </recommendedName>
</protein>
<dbReference type="EMBL" id="WHPN01000084">
    <property type="protein sequence ID" value="KAF4410355.1"/>
    <property type="molecule type" value="Genomic_DNA"/>
</dbReference>
<keyword evidence="3" id="KW-1185">Reference proteome</keyword>
<reference evidence="2 3" key="1">
    <citation type="submission" date="2019-10" db="EMBL/GenBank/DDBJ databases">
        <title>Streptomyces tenebrisbrunneis sp.nov., an endogenous actinomycete isolated from of Lycium ruthenicum.</title>
        <authorList>
            <person name="Ma L."/>
        </authorList>
    </citation>
    <scope>NUCLEOTIDE SEQUENCE [LARGE SCALE GENOMIC DNA]</scope>
    <source>
        <strain evidence="2 3">TRM 66187</strain>
    </source>
</reference>
<keyword evidence="1" id="KW-0812">Transmembrane</keyword>
<keyword evidence="1" id="KW-0472">Membrane</keyword>
<feature type="transmembrane region" description="Helical" evidence="1">
    <location>
        <begin position="6"/>
        <end position="23"/>
    </location>
</feature>
<dbReference type="RefSeq" id="WP_098749945.1">
    <property type="nucleotide sequence ID" value="NZ_WHPN01000084.1"/>
</dbReference>